<feature type="binding site" evidence="8">
    <location>
        <position position="334"/>
    </location>
    <ligand>
        <name>Mg(2+)</name>
        <dbReference type="ChEBI" id="CHEBI:18420"/>
        <label>1</label>
    </ligand>
</feature>
<feature type="binding site" evidence="8">
    <location>
        <position position="335"/>
    </location>
    <ligand>
        <name>Mg(2+)</name>
        <dbReference type="ChEBI" id="CHEBI:18420"/>
        <label>1</label>
    </ligand>
</feature>
<dbReference type="OMA" id="RKWEFLQ"/>
<evidence type="ECO:0000256" key="7">
    <source>
        <dbReference type="ARBA" id="ARBA00049810"/>
    </source>
</evidence>
<dbReference type="FunFam" id="1.10.4080.10:FF:000002">
    <property type="entry name" value="ADP-ribosylarginine hydrolase isoform X1"/>
    <property type="match status" value="1"/>
</dbReference>
<name>A0A7M7RDW8_STRPU</name>
<evidence type="ECO:0000256" key="8">
    <source>
        <dbReference type="PIRSR" id="PIRSR605502-1"/>
    </source>
</evidence>
<dbReference type="EnsemblMetazoa" id="XM_778156">
    <property type="protein sequence ID" value="XP_783249"/>
    <property type="gene ID" value="LOC577960"/>
</dbReference>
<sequence length="400" mass="44018">MLRLARWVGHLVHRGADKMMSSDSVLADMSSRYKAAMVLSGVGDAMGYRSGDWEFNFVGADIHKELKILGGIGKLHIKLPGWPVSDDTVLHLATARALLSGKPIGDKLYIEFAAEYRKGALDMKGRAPGNTTSFSISRHNLAKPDGYLSPYNKRGGGCGAAMRAMCIGLRYPRPDQLLNLIAVSVESGRMTHNCPTGYLGSFAAALFTSYAIQGVPVVSWGCRLVAELPKVLDYVRSVGRDVKENEEQWPYFTDKWTAYLQERGIDGEDATEARFPATYGVVERDAFYKSVSFRGWGGSSGHDAPMIGYDALLGCKNSWEELCLAGMLHGGDNDSTGVMAGCWWGALYGMDQVPKCNYKDLEYRTQLEELGAKLYHIAEEERKEFESQEAEDASQATTLD</sequence>
<dbReference type="GO" id="GO:0003875">
    <property type="term" value="F:ADP-ribosylarginine hydrolase activity"/>
    <property type="evidence" value="ECO:0007669"/>
    <property type="project" value="UniProtKB-EC"/>
</dbReference>
<evidence type="ECO:0000256" key="6">
    <source>
        <dbReference type="ARBA" id="ARBA00049798"/>
    </source>
</evidence>
<dbReference type="Proteomes" id="UP000007110">
    <property type="component" value="Unassembled WGS sequence"/>
</dbReference>
<dbReference type="CTD" id="141"/>
<dbReference type="OrthoDB" id="10250509at2759"/>
<dbReference type="GeneID" id="577960"/>
<dbReference type="AlphaFoldDB" id="A0A7M7RDW8"/>
<dbReference type="InterPro" id="IPR050792">
    <property type="entry name" value="ADP-ribosylglycohydrolase"/>
</dbReference>
<evidence type="ECO:0000256" key="5">
    <source>
        <dbReference type="ARBA" id="ARBA00049773"/>
    </source>
</evidence>
<feature type="binding site" evidence="8">
    <location>
        <position position="87"/>
    </location>
    <ligand>
        <name>Mg(2+)</name>
        <dbReference type="ChEBI" id="CHEBI:18420"/>
        <label>1</label>
    </ligand>
</feature>
<feature type="binding site" evidence="8">
    <location>
        <position position="86"/>
    </location>
    <ligand>
        <name>Mg(2+)</name>
        <dbReference type="ChEBI" id="CHEBI:18420"/>
        <label>1</label>
    </ligand>
</feature>
<evidence type="ECO:0000256" key="3">
    <source>
        <dbReference type="ARBA" id="ARBA00049582"/>
    </source>
</evidence>
<accession>A0A7M7RDW8</accession>
<dbReference type="SUPFAM" id="SSF101478">
    <property type="entry name" value="ADP-ribosylglycohydrolase"/>
    <property type="match status" value="1"/>
</dbReference>
<dbReference type="EC" id="3.2.2.19" evidence="4"/>
<dbReference type="RefSeq" id="XP_783249.2">
    <property type="nucleotide sequence ID" value="XM_778156.5"/>
</dbReference>
<dbReference type="InterPro" id="IPR005502">
    <property type="entry name" value="Ribosyl_crysJ1"/>
</dbReference>
<comment type="similarity">
    <text evidence="1">Belongs to the ADP-ribosylglycohydrolase family.</text>
</comment>
<comment type="cofactor">
    <cofactor evidence="8">
        <name>Mg(2+)</name>
        <dbReference type="ChEBI" id="CHEBI:18420"/>
    </cofactor>
    <text evidence="8">Binds 2 magnesium ions per subunit.</text>
</comment>
<keyword evidence="2" id="KW-0378">Hydrolase</keyword>
<evidence type="ECO:0000313" key="9">
    <source>
        <dbReference type="EnsemblMetazoa" id="XP_783249"/>
    </source>
</evidence>
<comment type="function">
    <text evidence="3">Specifically acts as an arginine mono-ADP-ribosylhydrolase by mediating the removal of mono-ADP-ribose attached to arginine residues on proteins.</text>
</comment>
<dbReference type="Pfam" id="PF03747">
    <property type="entry name" value="ADP_ribosyl_GH"/>
    <property type="match status" value="1"/>
</dbReference>
<dbReference type="PANTHER" id="PTHR16222:SF26">
    <property type="entry name" value="ADP-RIBOSYLHYDROLASE ARH1"/>
    <property type="match status" value="1"/>
</dbReference>
<keyword evidence="8" id="KW-0479">Metal-binding</keyword>
<dbReference type="InterPro" id="IPR036705">
    <property type="entry name" value="Ribosyl_crysJ1_sf"/>
</dbReference>
<keyword evidence="10" id="KW-1185">Reference proteome</keyword>
<feature type="binding site" evidence="8">
    <location>
        <position position="332"/>
    </location>
    <ligand>
        <name>Mg(2+)</name>
        <dbReference type="ChEBI" id="CHEBI:18420"/>
        <label>1</label>
    </ligand>
</feature>
<keyword evidence="8" id="KW-0460">Magnesium</keyword>
<dbReference type="Gene3D" id="1.10.4080.10">
    <property type="entry name" value="ADP-ribosylation/Crystallin J1"/>
    <property type="match status" value="1"/>
</dbReference>
<dbReference type="GO" id="GO:0046872">
    <property type="term" value="F:metal ion binding"/>
    <property type="evidence" value="ECO:0007669"/>
    <property type="project" value="UniProtKB-KW"/>
</dbReference>
<feature type="binding site" evidence="8">
    <location>
        <position position="85"/>
    </location>
    <ligand>
        <name>Mg(2+)</name>
        <dbReference type="ChEBI" id="CHEBI:18420"/>
        <label>1</label>
    </ligand>
</feature>
<evidence type="ECO:0000256" key="1">
    <source>
        <dbReference type="ARBA" id="ARBA00010702"/>
    </source>
</evidence>
<dbReference type="InParanoid" id="A0A7M7RDW8"/>
<reference evidence="10" key="1">
    <citation type="submission" date="2015-02" db="EMBL/GenBank/DDBJ databases">
        <title>Genome sequencing for Strongylocentrotus purpuratus.</title>
        <authorList>
            <person name="Murali S."/>
            <person name="Liu Y."/>
            <person name="Vee V."/>
            <person name="English A."/>
            <person name="Wang M."/>
            <person name="Skinner E."/>
            <person name="Han Y."/>
            <person name="Muzny D.M."/>
            <person name="Worley K.C."/>
            <person name="Gibbs R.A."/>
        </authorList>
    </citation>
    <scope>NUCLEOTIDE SEQUENCE</scope>
</reference>
<reference evidence="9" key="2">
    <citation type="submission" date="2021-01" db="UniProtKB">
        <authorList>
            <consortium name="EnsemblMetazoa"/>
        </authorList>
    </citation>
    <scope>IDENTIFICATION</scope>
</reference>
<organism evidence="9 10">
    <name type="scientific">Strongylocentrotus purpuratus</name>
    <name type="common">Purple sea urchin</name>
    <dbReference type="NCBI Taxonomy" id="7668"/>
    <lineage>
        <taxon>Eukaryota</taxon>
        <taxon>Metazoa</taxon>
        <taxon>Echinodermata</taxon>
        <taxon>Eleutherozoa</taxon>
        <taxon>Echinozoa</taxon>
        <taxon>Echinoidea</taxon>
        <taxon>Euechinoidea</taxon>
        <taxon>Echinacea</taxon>
        <taxon>Camarodonta</taxon>
        <taxon>Echinidea</taxon>
        <taxon>Strongylocentrotidae</taxon>
        <taxon>Strongylocentrotus</taxon>
    </lineage>
</organism>
<proteinExistence type="inferred from homology"/>
<evidence type="ECO:0000313" key="10">
    <source>
        <dbReference type="Proteomes" id="UP000007110"/>
    </source>
</evidence>
<protein>
    <recommendedName>
        <fullName evidence="5">ADP-ribosylhydrolase ARH1</fullName>
        <ecNumber evidence="4">3.2.2.19</ecNumber>
    </recommendedName>
    <alternativeName>
        <fullName evidence="6">ADP-ribose-L-arginine cleaving enzyme</fullName>
    </alternativeName>
    <alternativeName>
        <fullName evidence="7">[Protein ADP-ribosylarginine] hydrolase</fullName>
    </alternativeName>
</protein>
<evidence type="ECO:0000256" key="2">
    <source>
        <dbReference type="ARBA" id="ARBA00022801"/>
    </source>
</evidence>
<evidence type="ECO:0000256" key="4">
    <source>
        <dbReference type="ARBA" id="ARBA00049725"/>
    </source>
</evidence>
<dbReference type="PANTHER" id="PTHR16222">
    <property type="entry name" value="ADP-RIBOSYLGLYCOHYDROLASE"/>
    <property type="match status" value="1"/>
</dbReference>